<dbReference type="InterPro" id="IPR029052">
    <property type="entry name" value="Metallo-depent_PP-like"/>
</dbReference>
<dbReference type="InterPro" id="IPR038607">
    <property type="entry name" value="PhoD-like_sf"/>
</dbReference>
<dbReference type="SUPFAM" id="SSF56300">
    <property type="entry name" value="Metallo-dependent phosphatases"/>
    <property type="match status" value="1"/>
</dbReference>
<dbReference type="PANTHER" id="PTHR37031">
    <property type="entry name" value="METALLOPHOSPHATASE BINDING DOMAIN PROTEIN"/>
    <property type="match status" value="1"/>
</dbReference>
<keyword evidence="4" id="KW-1185">Reference proteome</keyword>
<dbReference type="InterPro" id="IPR018946">
    <property type="entry name" value="PhoD-like_MPP"/>
</dbReference>
<dbReference type="Proteomes" id="UP001501218">
    <property type="component" value="Unassembled WGS sequence"/>
</dbReference>
<accession>A0ABN3GK18</accession>
<proteinExistence type="predicted"/>
<evidence type="ECO:0000259" key="2">
    <source>
        <dbReference type="Pfam" id="PF25077"/>
    </source>
</evidence>
<dbReference type="Gene3D" id="3.60.21.70">
    <property type="entry name" value="PhoD-like phosphatase"/>
    <property type="match status" value="1"/>
</dbReference>
<sequence>MTELVLGPLLRYIDADTATVWVETDGPCAVRVLDSVSPTFHVAGHHYGLVAVRGLDGPTPYEVHLDGEKVWPEPGAVPSIIRPVDDPERLTALFGSCHFDRTVNDGPDKEGPDALVACAAQLGRTPEIEYPDLLMLLGDQVYADETTPSVRRELAKRRDLRKPPGGEVANFEEYTLLYRYAWSDPQLRWLLSTVPSMMIFDDHDVRDDWNTSAAWRERMTAHPWWRDRLLGGLISYWIYQHIGNLSPDELERDETYLEVTRVGRHADALPVLRDMAAAADREEHGRKGTRFSYARDLGPARLIVLDTRCGRILETGDRAMLSKTDFAWLRALTEVDRRHLVIGCSLPWLLPPAVHHLQSWNESACQRGSRLAERIRQGADLEHWAAFRDSFDRLTGLIGDAAAKMHAPATINVLGGDVHHSYLAEAHYPRPLRSRVTQLTCSPLHNRAPSWLRPPLRLAWSPGLSRRLQRGAERNGVAPLPLRWRKTDGPFFANTIGELRFAGPSARIRLLEATNRGELAETCHRRLH</sequence>
<feature type="domain" description="DUF7800" evidence="2">
    <location>
        <begin position="1"/>
        <end position="76"/>
    </location>
</feature>
<evidence type="ECO:0000313" key="4">
    <source>
        <dbReference type="Proteomes" id="UP001501218"/>
    </source>
</evidence>
<dbReference type="PANTHER" id="PTHR37031:SF2">
    <property type="entry name" value="PHOD-LIKE PHOSPHATASE METALLOPHOSPHATASE DOMAIN-CONTAINING PROTEIN"/>
    <property type="match status" value="1"/>
</dbReference>
<evidence type="ECO:0000313" key="3">
    <source>
        <dbReference type="EMBL" id="GAA2353764.1"/>
    </source>
</evidence>
<protein>
    <submittedName>
        <fullName evidence="3">Alkaline phosphatase D family protein</fullName>
    </submittedName>
</protein>
<feature type="domain" description="PhoD-like phosphatase metallophosphatase" evidence="1">
    <location>
        <begin position="130"/>
        <end position="446"/>
    </location>
</feature>
<dbReference type="Pfam" id="PF09423">
    <property type="entry name" value="PhoD"/>
    <property type="match status" value="1"/>
</dbReference>
<dbReference type="InterPro" id="IPR056702">
    <property type="entry name" value="DUF7800"/>
</dbReference>
<gene>
    <name evidence="3" type="ORF">GCM10009854_34750</name>
</gene>
<reference evidence="3 4" key="1">
    <citation type="journal article" date="2019" name="Int. J. Syst. Evol. Microbiol.">
        <title>The Global Catalogue of Microorganisms (GCM) 10K type strain sequencing project: providing services to taxonomists for standard genome sequencing and annotation.</title>
        <authorList>
            <consortium name="The Broad Institute Genomics Platform"/>
            <consortium name="The Broad Institute Genome Sequencing Center for Infectious Disease"/>
            <person name="Wu L."/>
            <person name="Ma J."/>
        </authorList>
    </citation>
    <scope>NUCLEOTIDE SEQUENCE [LARGE SCALE GENOMIC DNA]</scope>
    <source>
        <strain evidence="3 4">JCM 16221</strain>
    </source>
</reference>
<dbReference type="CDD" id="cd07389">
    <property type="entry name" value="MPP_PhoD"/>
    <property type="match status" value="1"/>
</dbReference>
<dbReference type="RefSeq" id="WP_344133401.1">
    <property type="nucleotide sequence ID" value="NZ_BAAARA010000010.1"/>
</dbReference>
<dbReference type="EMBL" id="BAAARA010000010">
    <property type="protein sequence ID" value="GAA2353764.1"/>
    <property type="molecule type" value="Genomic_DNA"/>
</dbReference>
<organism evidence="3 4">
    <name type="scientific">Saccharopolyspora halophila</name>
    <dbReference type="NCBI Taxonomy" id="405551"/>
    <lineage>
        <taxon>Bacteria</taxon>
        <taxon>Bacillati</taxon>
        <taxon>Actinomycetota</taxon>
        <taxon>Actinomycetes</taxon>
        <taxon>Pseudonocardiales</taxon>
        <taxon>Pseudonocardiaceae</taxon>
        <taxon>Saccharopolyspora</taxon>
    </lineage>
</organism>
<dbReference type="Pfam" id="PF25077">
    <property type="entry name" value="DUF7800"/>
    <property type="match status" value="1"/>
</dbReference>
<evidence type="ECO:0000259" key="1">
    <source>
        <dbReference type="Pfam" id="PF09423"/>
    </source>
</evidence>
<comment type="caution">
    <text evidence="3">The sequence shown here is derived from an EMBL/GenBank/DDBJ whole genome shotgun (WGS) entry which is preliminary data.</text>
</comment>
<name>A0ABN3GK18_9PSEU</name>